<evidence type="ECO:0000313" key="8">
    <source>
        <dbReference type="EMBL" id="RFF30068.1"/>
    </source>
</evidence>
<dbReference type="InterPro" id="IPR011767">
    <property type="entry name" value="GLR_AS"/>
</dbReference>
<protein>
    <recommendedName>
        <fullName evidence="6">Glutaredoxin</fullName>
    </recommendedName>
</protein>
<keyword evidence="9" id="KW-1185">Reference proteome</keyword>
<dbReference type="AlphaFoldDB" id="A0A3E1K7Q9"/>
<dbReference type="GO" id="GO:0045454">
    <property type="term" value="P:cell redox homeostasis"/>
    <property type="evidence" value="ECO:0007669"/>
    <property type="project" value="InterPro"/>
</dbReference>
<dbReference type="GO" id="GO:0005737">
    <property type="term" value="C:cytoplasm"/>
    <property type="evidence" value="ECO:0007669"/>
    <property type="project" value="TreeGrafter"/>
</dbReference>
<name>A0A3E1K7Q9_9GAMM</name>
<reference evidence="8 9" key="1">
    <citation type="submission" date="2018-08" db="EMBL/GenBank/DDBJ databases">
        <title>Wenzhouxiangella salilacus sp. nov., a novel bacterium isolated from a saline lake in Xinjiang Province, China.</title>
        <authorList>
            <person name="Han S."/>
        </authorList>
    </citation>
    <scope>NUCLEOTIDE SEQUENCE [LARGE SCALE GENOMIC DNA]</scope>
    <source>
        <strain evidence="8 9">XDB06</strain>
    </source>
</reference>
<gene>
    <name evidence="8" type="primary">grxC</name>
    <name evidence="8" type="ORF">DZC52_09640</name>
</gene>
<organism evidence="8 9">
    <name type="scientific">Wenzhouxiangella sediminis</name>
    <dbReference type="NCBI Taxonomy" id="1792836"/>
    <lineage>
        <taxon>Bacteria</taxon>
        <taxon>Pseudomonadati</taxon>
        <taxon>Pseudomonadota</taxon>
        <taxon>Gammaproteobacteria</taxon>
        <taxon>Chromatiales</taxon>
        <taxon>Wenzhouxiangellaceae</taxon>
        <taxon>Wenzhouxiangella</taxon>
    </lineage>
</organism>
<evidence type="ECO:0000313" key="9">
    <source>
        <dbReference type="Proteomes" id="UP000260351"/>
    </source>
</evidence>
<dbReference type="Proteomes" id="UP000260351">
    <property type="component" value="Unassembled WGS sequence"/>
</dbReference>
<evidence type="ECO:0000256" key="5">
    <source>
        <dbReference type="ARBA" id="ARBA00023284"/>
    </source>
</evidence>
<dbReference type="GO" id="GO:0034599">
    <property type="term" value="P:cellular response to oxidative stress"/>
    <property type="evidence" value="ECO:0007669"/>
    <property type="project" value="TreeGrafter"/>
</dbReference>
<dbReference type="PRINTS" id="PR00160">
    <property type="entry name" value="GLUTAREDOXIN"/>
</dbReference>
<dbReference type="PANTHER" id="PTHR45694">
    <property type="entry name" value="GLUTAREDOXIN 2"/>
    <property type="match status" value="1"/>
</dbReference>
<keyword evidence="4" id="KW-1015">Disulfide bond</keyword>
<evidence type="ECO:0000256" key="2">
    <source>
        <dbReference type="ARBA" id="ARBA00022448"/>
    </source>
</evidence>
<dbReference type="InterPro" id="IPR014025">
    <property type="entry name" value="Glutaredoxin_subgr"/>
</dbReference>
<keyword evidence="6" id="KW-0963">Cytoplasm</keyword>
<dbReference type="PROSITE" id="PS51354">
    <property type="entry name" value="GLUTAREDOXIN_2"/>
    <property type="match status" value="1"/>
</dbReference>
<comment type="caution">
    <text evidence="8">The sequence shown here is derived from an EMBL/GenBank/DDBJ whole genome shotgun (WGS) entry which is preliminary data.</text>
</comment>
<accession>A0A3E1K7Q9</accession>
<dbReference type="Pfam" id="PF00462">
    <property type="entry name" value="Glutaredoxin"/>
    <property type="match status" value="1"/>
</dbReference>
<dbReference type="InterPro" id="IPR011900">
    <property type="entry name" value="GRX_bact"/>
</dbReference>
<evidence type="ECO:0000256" key="6">
    <source>
        <dbReference type="RuleBase" id="RU364065"/>
    </source>
</evidence>
<keyword evidence="5 6" id="KW-0676">Redox-active center</keyword>
<dbReference type="InterPro" id="IPR002109">
    <property type="entry name" value="Glutaredoxin"/>
</dbReference>
<evidence type="ECO:0000256" key="3">
    <source>
        <dbReference type="ARBA" id="ARBA00022982"/>
    </source>
</evidence>
<evidence type="ECO:0000256" key="4">
    <source>
        <dbReference type="ARBA" id="ARBA00023157"/>
    </source>
</evidence>
<dbReference type="SUPFAM" id="SSF52833">
    <property type="entry name" value="Thioredoxin-like"/>
    <property type="match status" value="1"/>
</dbReference>
<dbReference type="EMBL" id="QUZK01000038">
    <property type="protein sequence ID" value="RFF30068.1"/>
    <property type="molecule type" value="Genomic_DNA"/>
</dbReference>
<dbReference type="PROSITE" id="PS00195">
    <property type="entry name" value="GLUTAREDOXIN_1"/>
    <property type="match status" value="1"/>
</dbReference>
<keyword evidence="2 6" id="KW-0813">Transport</keyword>
<dbReference type="NCBIfam" id="TIGR02181">
    <property type="entry name" value="GRX_bact"/>
    <property type="match status" value="1"/>
</dbReference>
<comment type="function">
    <text evidence="6">Has a glutathione-disulfide oxidoreductase activity in the presence of NADPH and glutathione reductase. Reduces low molecular weight disulfides and proteins.</text>
</comment>
<feature type="domain" description="Glutaredoxin" evidence="7">
    <location>
        <begin position="5"/>
        <end position="64"/>
    </location>
</feature>
<evidence type="ECO:0000259" key="7">
    <source>
        <dbReference type="Pfam" id="PF00462"/>
    </source>
</evidence>
<sequence>MSKQVVMYTKPTCPFCTAAERLFRSKGVDFAVIDIAAEPERRDEMIERSGRRTVPQIFIGDEHVGGFDDLDALDQEGALDRMLGL</sequence>
<dbReference type="RefSeq" id="WP_116650937.1">
    <property type="nucleotide sequence ID" value="NZ_QUZK01000038.1"/>
</dbReference>
<dbReference type="Gene3D" id="3.40.30.10">
    <property type="entry name" value="Glutaredoxin"/>
    <property type="match status" value="1"/>
</dbReference>
<dbReference type="OrthoDB" id="9814618at2"/>
<keyword evidence="3 6" id="KW-0249">Electron transport</keyword>
<dbReference type="PANTHER" id="PTHR45694:SF18">
    <property type="entry name" value="GLUTAREDOXIN-1-RELATED"/>
    <property type="match status" value="1"/>
</dbReference>
<proteinExistence type="inferred from homology"/>
<dbReference type="GO" id="GO:0015038">
    <property type="term" value="F:glutathione disulfide oxidoreductase activity"/>
    <property type="evidence" value="ECO:0007669"/>
    <property type="project" value="UniProtKB-UniRule"/>
</dbReference>
<dbReference type="InterPro" id="IPR036249">
    <property type="entry name" value="Thioredoxin-like_sf"/>
</dbReference>
<comment type="similarity">
    <text evidence="1 6">Belongs to the glutaredoxin family.</text>
</comment>
<evidence type="ECO:0000256" key="1">
    <source>
        <dbReference type="ARBA" id="ARBA00007787"/>
    </source>
</evidence>
<dbReference type="CDD" id="cd03418">
    <property type="entry name" value="GRX_GRXb_1_3_like"/>
    <property type="match status" value="1"/>
</dbReference>